<dbReference type="CDD" id="cd22343">
    <property type="entry name" value="PDDEXK_lambda_exonuclease-like"/>
    <property type="match status" value="1"/>
</dbReference>
<dbReference type="InterPro" id="IPR051703">
    <property type="entry name" value="NF-kappa-B_Signaling_Reg"/>
</dbReference>
<reference evidence="2 3" key="1">
    <citation type="journal article" date="2023" name="Int. J. Syst. Evol. Microbiol.">
        <title>The observation of taxonomic boundaries for the 16SrII and 16SrXXV phytoplasmas using genome-based delimitation.</title>
        <authorList>
            <person name="Rodrigues Jardim B."/>
            <person name="Tran-Nguyen L.T.T."/>
            <person name="Gambley C."/>
            <person name="Al-Sadi A.M."/>
            <person name="Al-Subhi A.M."/>
            <person name="Foissac X."/>
            <person name="Salar P."/>
            <person name="Cai H."/>
            <person name="Yang J.Y."/>
            <person name="Davis R."/>
            <person name="Jones L."/>
            <person name="Rodoni B."/>
            <person name="Constable F.E."/>
        </authorList>
    </citation>
    <scope>NUCLEOTIDE SEQUENCE [LARGE SCALE GENOMIC DNA]</scope>
    <source>
        <strain evidence="2">BAWM-225</strain>
    </source>
</reference>
<dbReference type="NCBIfam" id="TIGR03033">
    <property type="entry name" value="phage_rel_nuc"/>
    <property type="match status" value="1"/>
</dbReference>
<comment type="caution">
    <text evidence="2">The sequence shown here is derived from an EMBL/GenBank/DDBJ whole genome shotgun (WGS) entry which is preliminary data.</text>
</comment>
<feature type="domain" description="YqaJ viral recombinase" evidence="1">
    <location>
        <begin position="22"/>
        <end position="152"/>
    </location>
</feature>
<evidence type="ECO:0000259" key="1">
    <source>
        <dbReference type="Pfam" id="PF09588"/>
    </source>
</evidence>
<gene>
    <name evidence="2" type="ORF">OC701_00070</name>
</gene>
<accession>A0ABT9D6N2</accession>
<dbReference type="EMBL" id="JAOSIQ010000001">
    <property type="protein sequence ID" value="MDO8063871.1"/>
    <property type="molecule type" value="Genomic_DNA"/>
</dbReference>
<dbReference type="InterPro" id="IPR011604">
    <property type="entry name" value="PDDEXK-like_dom_sf"/>
</dbReference>
<dbReference type="Gene3D" id="3.90.320.10">
    <property type="match status" value="1"/>
</dbReference>
<evidence type="ECO:0000313" key="3">
    <source>
        <dbReference type="Proteomes" id="UP001170683"/>
    </source>
</evidence>
<dbReference type="Pfam" id="PF09588">
    <property type="entry name" value="YqaJ"/>
    <property type="match status" value="1"/>
</dbReference>
<protein>
    <submittedName>
        <fullName evidence="2">YqaJ viral recombinase family protein</fullName>
    </submittedName>
</protein>
<keyword evidence="3" id="KW-1185">Reference proteome</keyword>
<dbReference type="InterPro" id="IPR019080">
    <property type="entry name" value="YqaJ_viral_recombinase"/>
</dbReference>
<dbReference type="SUPFAM" id="SSF52980">
    <property type="entry name" value="Restriction endonuclease-like"/>
    <property type="match status" value="1"/>
</dbReference>
<dbReference type="InterPro" id="IPR011335">
    <property type="entry name" value="Restrct_endonuc-II-like"/>
</dbReference>
<dbReference type="Proteomes" id="UP001170683">
    <property type="component" value="Unassembled WGS sequence"/>
</dbReference>
<dbReference type="PANTHER" id="PTHR46609:SF6">
    <property type="entry name" value="EXONUCLEASE, PHAGE-TYPE_RECB, C-TERMINAL DOMAIN-CONTAINING PROTEIN-RELATED"/>
    <property type="match status" value="1"/>
</dbReference>
<dbReference type="InterPro" id="IPR017482">
    <property type="entry name" value="Lambda-type_endonuclease"/>
</dbReference>
<organism evidence="2 3">
    <name type="scientific">Candidatus Phytoplasma bonamiae</name>
    <dbReference type="NCBI Taxonomy" id="2982626"/>
    <lineage>
        <taxon>Bacteria</taxon>
        <taxon>Bacillati</taxon>
        <taxon>Mycoplasmatota</taxon>
        <taxon>Mollicutes</taxon>
        <taxon>Acholeplasmatales</taxon>
        <taxon>Acholeplasmataceae</taxon>
        <taxon>Candidatus Phytoplasma</taxon>
        <taxon>16SrII (Peanut WB group)</taxon>
    </lineage>
</organism>
<evidence type="ECO:0000313" key="2">
    <source>
        <dbReference type="EMBL" id="MDO8063871.1"/>
    </source>
</evidence>
<name>A0ABT9D6N2_9MOLU</name>
<dbReference type="PANTHER" id="PTHR46609">
    <property type="entry name" value="EXONUCLEASE, PHAGE-TYPE/RECB, C-TERMINAL DOMAIN-CONTAINING PROTEIN"/>
    <property type="match status" value="1"/>
</dbReference>
<dbReference type="RefSeq" id="WP_304514080.1">
    <property type="nucleotide sequence ID" value="NZ_JAOSIQ010000001.1"/>
</dbReference>
<sequence>MSFYMLDDSSKLVDIKQDSISWHEHRNNYINASEVASIMGLNPFESVKLLFKRKLFQEKIEVNEAMRRGRRLEPEARFFFNSVCRMDFVPAVFVKQFMSASLDGWNSDSRSILEIKCPISCDTSSWKDFFLNDKIPKFYYAQIQAQLYCSNADKAFFLVYYTYQHSKVKEVYRDLEFIDKMYAKCFNFYKLFTEAKQILQQLGNLKQLQDWIKL</sequence>
<proteinExistence type="predicted"/>